<evidence type="ECO:0000256" key="1">
    <source>
        <dbReference type="ARBA" id="ARBA00011063"/>
    </source>
</evidence>
<evidence type="ECO:0000313" key="7">
    <source>
        <dbReference type="EMBL" id="SEN34026.1"/>
    </source>
</evidence>
<dbReference type="InterPro" id="IPR023485">
    <property type="entry name" value="Ptyr_pPase"/>
</dbReference>
<protein>
    <submittedName>
        <fullName evidence="7">Protein-tyrosine phosphatase</fullName>
    </submittedName>
</protein>
<dbReference type="EMBL" id="CP008876">
    <property type="protein sequence ID" value="AIF67857.1"/>
    <property type="molecule type" value="Genomic_DNA"/>
</dbReference>
<feature type="active site" description="Nucleophile" evidence="4">
    <location>
        <position position="7"/>
    </location>
</feature>
<name>A0A075LPG1_9BACI</name>
<evidence type="ECO:0000313" key="6">
    <source>
        <dbReference type="EMBL" id="AIF67857.1"/>
    </source>
</evidence>
<dbReference type="GO" id="GO:0004725">
    <property type="term" value="F:protein tyrosine phosphatase activity"/>
    <property type="evidence" value="ECO:0007669"/>
    <property type="project" value="InterPro"/>
</dbReference>
<evidence type="ECO:0000256" key="2">
    <source>
        <dbReference type="ARBA" id="ARBA00022801"/>
    </source>
</evidence>
<keyword evidence="2" id="KW-0378">Hydrolase</keyword>
<dbReference type="Pfam" id="PF01451">
    <property type="entry name" value="LMWPc"/>
    <property type="match status" value="1"/>
</dbReference>
<dbReference type="SMART" id="SM00226">
    <property type="entry name" value="LMWPc"/>
    <property type="match status" value="1"/>
</dbReference>
<dbReference type="Proteomes" id="UP000027980">
    <property type="component" value="Chromosome"/>
</dbReference>
<dbReference type="Proteomes" id="UP000199735">
    <property type="component" value="Unassembled WGS sequence"/>
</dbReference>
<sequence>MKLLIVCTGNTCRSPMAEALVRKRLPQVEVQSAGIFAHDGSPASHQAVTVMEEAGVLFGHQSKPVTRERMDWADLILTMTEQHKQLLLEQYPHAAGKLYTLPEYASQEAAAAWKLLQEAYADLETKRVRFASSFSGDPNTFQMEFMQAHQHEISHIQKLEASMPAADIMDPFGRSVEVYRSTLKELEFYVDKLAEKIHNEK</sequence>
<comment type="similarity">
    <text evidence="1">Belongs to the low molecular weight phosphotyrosine protein phosphatase family.</text>
</comment>
<dbReference type="KEGG" id="tap:GZ22_15235"/>
<evidence type="ECO:0000256" key="4">
    <source>
        <dbReference type="PIRSR" id="PIRSR617867-1"/>
    </source>
</evidence>
<gene>
    <name evidence="6" type="ORF">GZ22_15235</name>
    <name evidence="7" type="ORF">SAMN04489762_1997</name>
</gene>
<feature type="domain" description="Phosphotyrosine protein phosphatase I" evidence="5">
    <location>
        <begin position="1"/>
        <end position="196"/>
    </location>
</feature>
<evidence type="ECO:0000259" key="5">
    <source>
        <dbReference type="SMART" id="SM00226"/>
    </source>
</evidence>
<feature type="active site" description="Nucleophile" evidence="4">
    <location>
        <position position="13"/>
    </location>
</feature>
<evidence type="ECO:0000256" key="3">
    <source>
        <dbReference type="ARBA" id="ARBA00022912"/>
    </source>
</evidence>
<dbReference type="InterPro" id="IPR036196">
    <property type="entry name" value="Ptyr_pPase_sf"/>
</dbReference>
<dbReference type="HOGENOM" id="CLU_071415_1_2_9"/>
<proteinExistence type="inferred from homology"/>
<dbReference type="InterPro" id="IPR017867">
    <property type="entry name" value="Tyr_phospatase_low_mol_wt"/>
</dbReference>
<accession>A0AAX2EFR5</accession>
<reference evidence="6 8" key="1">
    <citation type="submission" date="2014-07" db="EMBL/GenBank/DDBJ databases">
        <title>Complete genome sequence of a moderately halophilic bacterium Terribacillus aidingensis MP602, isolated from Cryptomeria fortunei in Tianmu mountain in China.</title>
        <authorList>
            <person name="Wang Y."/>
            <person name="Lu P."/>
            <person name="Zhang L."/>
        </authorList>
    </citation>
    <scope>NUCLEOTIDE SEQUENCE [LARGE SCALE GENOMIC DNA]</scope>
    <source>
        <strain evidence="6 8">MP602</strain>
    </source>
</reference>
<dbReference type="PRINTS" id="PR00719">
    <property type="entry name" value="LMWPTPASE"/>
</dbReference>
<reference evidence="7 9" key="2">
    <citation type="submission" date="2016-10" db="EMBL/GenBank/DDBJ databases">
        <authorList>
            <person name="Varghese N."/>
            <person name="Submissions S."/>
        </authorList>
    </citation>
    <scope>NUCLEOTIDE SEQUENCE [LARGE SCALE GENOMIC DNA]</scope>
    <source>
        <strain evidence="7 9">DSM 21619</strain>
    </source>
</reference>
<dbReference type="SUPFAM" id="SSF52788">
    <property type="entry name" value="Phosphotyrosine protein phosphatases I"/>
    <property type="match status" value="1"/>
</dbReference>
<dbReference type="EMBL" id="FOCD01000002">
    <property type="protein sequence ID" value="SEN34026.1"/>
    <property type="molecule type" value="Genomic_DNA"/>
</dbReference>
<evidence type="ECO:0000313" key="9">
    <source>
        <dbReference type="Proteomes" id="UP000199735"/>
    </source>
</evidence>
<dbReference type="RefSeq" id="WP_038564051.1">
    <property type="nucleotide sequence ID" value="NZ_CP008876.1"/>
</dbReference>
<dbReference type="AlphaFoldDB" id="A0A075LPG1"/>
<dbReference type="PANTHER" id="PTHR11717">
    <property type="entry name" value="LOW MOLECULAR WEIGHT PROTEIN TYROSINE PHOSPHATASE"/>
    <property type="match status" value="1"/>
</dbReference>
<dbReference type="InterPro" id="IPR050438">
    <property type="entry name" value="LMW_PTPase"/>
</dbReference>
<dbReference type="PANTHER" id="PTHR11717:SF31">
    <property type="entry name" value="LOW MOLECULAR WEIGHT PROTEIN-TYROSINE-PHOSPHATASE ETP-RELATED"/>
    <property type="match status" value="1"/>
</dbReference>
<keyword evidence="3" id="KW-0904">Protein phosphatase</keyword>
<dbReference type="GeneID" id="34221189"/>
<dbReference type="CDD" id="cd16344">
    <property type="entry name" value="LMWPAP"/>
    <property type="match status" value="1"/>
</dbReference>
<dbReference type="Gene3D" id="3.40.50.2300">
    <property type="match status" value="1"/>
</dbReference>
<dbReference type="OrthoDB" id="9784339at2"/>
<evidence type="ECO:0000313" key="8">
    <source>
        <dbReference type="Proteomes" id="UP000027980"/>
    </source>
</evidence>
<organism evidence="6 8">
    <name type="scientific">Terribacillus saccharophilus</name>
    <dbReference type="NCBI Taxonomy" id="361277"/>
    <lineage>
        <taxon>Bacteria</taxon>
        <taxon>Bacillati</taxon>
        <taxon>Bacillota</taxon>
        <taxon>Bacilli</taxon>
        <taxon>Bacillales</taxon>
        <taxon>Bacillaceae</taxon>
        <taxon>Terribacillus</taxon>
    </lineage>
</organism>
<accession>A0A075LPG1</accession>